<name>A0AAV5HZK2_9ROSI</name>
<dbReference type="InterPro" id="IPR043017">
    <property type="entry name" value="WIYLD_dom_sf"/>
</dbReference>
<keyword evidence="3" id="KW-1185">Reference proteome</keyword>
<dbReference type="EMBL" id="BPVZ01000005">
    <property type="protein sequence ID" value="GKU92097.1"/>
    <property type="molecule type" value="Genomic_DNA"/>
</dbReference>
<comment type="caution">
    <text evidence="2">The sequence shown here is derived from an EMBL/GenBank/DDBJ whole genome shotgun (WGS) entry which is preliminary data.</text>
</comment>
<dbReference type="AlphaFoldDB" id="A0AAV5HZK2"/>
<evidence type="ECO:0000313" key="2">
    <source>
        <dbReference type="EMBL" id="GKU92097.1"/>
    </source>
</evidence>
<dbReference type="PANTHER" id="PTHR34271:SF1">
    <property type="entry name" value="NUCLEOLAR HISTONE METHYLTRANSFERASE-RELATED PROTEIN"/>
    <property type="match status" value="1"/>
</dbReference>
<evidence type="ECO:0000313" key="3">
    <source>
        <dbReference type="Proteomes" id="UP001054252"/>
    </source>
</evidence>
<gene>
    <name evidence="2" type="ORF">SLEP1_g5871</name>
</gene>
<dbReference type="Pfam" id="PF10440">
    <property type="entry name" value="WIYLD"/>
    <property type="match status" value="1"/>
</dbReference>
<protein>
    <recommendedName>
        <fullName evidence="1">WIYLD domain-containing protein</fullName>
    </recommendedName>
</protein>
<dbReference type="Gene3D" id="1.10.8.850">
    <property type="entry name" value="Histone-lysine N methyltransferase , C-terminal domain-like"/>
    <property type="match status" value="1"/>
</dbReference>
<dbReference type="PANTHER" id="PTHR34271">
    <property type="entry name" value="NUCLEOLAR HISTONE METHYLTRANSFERASE-RELATED PROTEIN"/>
    <property type="match status" value="1"/>
</dbReference>
<organism evidence="2 3">
    <name type="scientific">Rubroshorea leprosula</name>
    <dbReference type="NCBI Taxonomy" id="152421"/>
    <lineage>
        <taxon>Eukaryota</taxon>
        <taxon>Viridiplantae</taxon>
        <taxon>Streptophyta</taxon>
        <taxon>Embryophyta</taxon>
        <taxon>Tracheophyta</taxon>
        <taxon>Spermatophyta</taxon>
        <taxon>Magnoliopsida</taxon>
        <taxon>eudicotyledons</taxon>
        <taxon>Gunneridae</taxon>
        <taxon>Pentapetalae</taxon>
        <taxon>rosids</taxon>
        <taxon>malvids</taxon>
        <taxon>Malvales</taxon>
        <taxon>Dipterocarpaceae</taxon>
        <taxon>Rubroshorea</taxon>
    </lineage>
</organism>
<proteinExistence type="predicted"/>
<reference evidence="2 3" key="1">
    <citation type="journal article" date="2021" name="Commun. Biol.">
        <title>The genome of Shorea leprosula (Dipterocarpaceae) highlights the ecological relevance of drought in aseasonal tropical rainforests.</title>
        <authorList>
            <person name="Ng K.K.S."/>
            <person name="Kobayashi M.J."/>
            <person name="Fawcett J.A."/>
            <person name="Hatakeyama M."/>
            <person name="Paape T."/>
            <person name="Ng C.H."/>
            <person name="Ang C.C."/>
            <person name="Tnah L.H."/>
            <person name="Lee C.T."/>
            <person name="Nishiyama T."/>
            <person name="Sese J."/>
            <person name="O'Brien M.J."/>
            <person name="Copetti D."/>
            <person name="Mohd Noor M.I."/>
            <person name="Ong R.C."/>
            <person name="Putra M."/>
            <person name="Sireger I.Z."/>
            <person name="Indrioko S."/>
            <person name="Kosugi Y."/>
            <person name="Izuno A."/>
            <person name="Isagi Y."/>
            <person name="Lee S.L."/>
            <person name="Shimizu K.K."/>
        </authorList>
    </citation>
    <scope>NUCLEOTIDE SEQUENCE [LARGE SCALE GENOMIC DNA]</scope>
    <source>
        <strain evidence="2">214</strain>
    </source>
</reference>
<dbReference type="Proteomes" id="UP001054252">
    <property type="component" value="Unassembled WGS sequence"/>
</dbReference>
<dbReference type="InterPro" id="IPR018848">
    <property type="entry name" value="WIYLD_domain"/>
</dbReference>
<accession>A0AAV5HZK2</accession>
<feature type="domain" description="WIYLD" evidence="1">
    <location>
        <begin position="12"/>
        <end position="72"/>
    </location>
</feature>
<evidence type="ECO:0000259" key="1">
    <source>
        <dbReference type="Pfam" id="PF10440"/>
    </source>
</evidence>
<sequence length="240" mass="26742">MAPTRRSRGRPPKVGHTRMDAAWDAMRPFGFTQYMVVKTVKELLEVYGQQGWPFIEEFSYKVLLEAILDKVEAREKKKNDADASASNTLAVETPLGITGPAACSDDEPMVGEFQVTESPNSAAQTSNVVHPEQPGDTDIGSSVGITGHVACSDDKPMVSELQVIEVPDSARQTRIVVLPEQPEGFDKTQERRFYHGWISNNWEKDLVELKPGPLAEKAAKLLLGNVHEKRKRWDVKPEDM</sequence>